<dbReference type="GO" id="GO:0005634">
    <property type="term" value="C:nucleus"/>
    <property type="evidence" value="ECO:0007669"/>
    <property type="project" value="UniProtKB-SubCell"/>
</dbReference>
<sequence>MSSTKVPVTTFVCSSCPGFPHRYHILLIPTNGFLFPPRTSSVPSFGILLLLLFSYLELIRLQSSIIYYTELKQLCQYQSFLYLTSLCIISYSNITTIRQISQQLFTFLSAQQPTKQTRLEYQPFIIEHKSPRTQGITIMDSYAQAMGQSPFFYYNPDPKSDNRQHGHFSQQPSHMPMPMYHQHAQTMPSTPMYSRPNSSSSQPPMQQKIFNSGYLGNMTPMASPRPMYQKPTILIQDHSPRLILDSETEHDMYYYPTTPPLSASGSVMSSPSSCDILPTPVNSVFFGAESFEGVKEGCESEVQSENLAGEWARCGSPPMTPVFIHPTSLSSHANELLSATSCPSLSPSPSPYPRSVTSEQSDFDFCDPRNLTVGSAILPPTSNPILTSAREFSTLPTLSAEDEEHQYMLGGSDAFAKIETRANTFDFTTNSTTNNTIPAFDHISDLDSEDEFVNGLVNFPSTDNIQFFGNKRQRTISDLVSPEPDTFISEDDFEDFEDLETEKFAVACLPSPPASGSESEPKKEKRTKKSKITHCDEDSSEFDSMVRSRKFTVPMNNLSGAQPQESSAEHQQTSTAPSQSGSSESNNMMGSSGSDAGNAHQAPVNRRGRKQSLTEDPSKTFVCELCNRRFRRQEHLKRHYRSLHTQEKPFECHECGKKFSRSDNLSQHSRTHGSGAIVMGVLEDGEVPGDMESGSDGEQIRALGSALFNTAAAASGKAQEIGVNTGVRILDRRVRHLRILRTQKNTHTTLHIGGLHSPVVWLLVRDKGYIDAVMMIWEGCVNHKSHCLVYVLLLTDTSFTILAGQSLELRTLRIGVKLGYFLTFVVITMRGAGDGKRATVSDLLLCNFLFRPAVAIGSCLVLARMLRYTNRLQKQYNTHQKHRNTFLTMKCDQIIIVICFDTKLTLQA</sequence>
<proteinExistence type="predicted"/>
<dbReference type="SMART" id="SM00355">
    <property type="entry name" value="ZnF_C2H2"/>
    <property type="match status" value="2"/>
</dbReference>
<name>A0A5N6KG39_MONLA</name>
<dbReference type="AlphaFoldDB" id="A0A5N6KG39"/>
<evidence type="ECO:0000313" key="15">
    <source>
        <dbReference type="Proteomes" id="UP000326757"/>
    </source>
</evidence>
<evidence type="ECO:0000256" key="2">
    <source>
        <dbReference type="ARBA" id="ARBA00022723"/>
    </source>
</evidence>
<evidence type="ECO:0000256" key="7">
    <source>
        <dbReference type="ARBA" id="ARBA00023125"/>
    </source>
</evidence>
<keyword evidence="2" id="KW-0479">Metal-binding</keyword>
<dbReference type="PANTHER" id="PTHR16515:SF66">
    <property type="entry name" value="C2H2-TYPE DOMAIN-CONTAINING PROTEIN"/>
    <property type="match status" value="1"/>
</dbReference>
<keyword evidence="9" id="KW-0539">Nucleus</keyword>
<feature type="region of interest" description="Disordered" evidence="11">
    <location>
        <begin position="507"/>
        <end position="615"/>
    </location>
</feature>
<gene>
    <name evidence="14" type="ORF">EYC80_005988</name>
</gene>
<dbReference type="FunFam" id="3.30.160.60:FF:000275">
    <property type="entry name" value="zinc finger protein 90 homolog"/>
    <property type="match status" value="1"/>
</dbReference>
<evidence type="ECO:0000256" key="3">
    <source>
        <dbReference type="ARBA" id="ARBA00022737"/>
    </source>
</evidence>
<comment type="caution">
    <text evidence="14">The sequence shown here is derived from an EMBL/GenBank/DDBJ whole genome shotgun (WGS) entry which is preliminary data.</text>
</comment>
<feature type="compositionally biased region" description="Polar residues" evidence="11">
    <location>
        <begin position="554"/>
        <end position="577"/>
    </location>
</feature>
<protein>
    <recommendedName>
        <fullName evidence="13">C2H2-type domain-containing protein</fullName>
    </recommendedName>
</protein>
<dbReference type="OrthoDB" id="654211at2759"/>
<evidence type="ECO:0000256" key="8">
    <source>
        <dbReference type="ARBA" id="ARBA00023163"/>
    </source>
</evidence>
<dbReference type="InterPro" id="IPR013087">
    <property type="entry name" value="Znf_C2H2_type"/>
</dbReference>
<evidence type="ECO:0000256" key="6">
    <source>
        <dbReference type="ARBA" id="ARBA00023015"/>
    </source>
</evidence>
<keyword evidence="15" id="KW-1185">Reference proteome</keyword>
<dbReference type="Gene3D" id="3.30.160.60">
    <property type="entry name" value="Classic Zinc Finger"/>
    <property type="match status" value="2"/>
</dbReference>
<feature type="domain" description="C2H2-type" evidence="13">
    <location>
        <begin position="621"/>
        <end position="649"/>
    </location>
</feature>
<dbReference type="InterPro" id="IPR050331">
    <property type="entry name" value="Zinc_finger"/>
</dbReference>
<evidence type="ECO:0000256" key="12">
    <source>
        <dbReference type="SAM" id="Phobius"/>
    </source>
</evidence>
<accession>A0A5N6KG39</accession>
<organism evidence="14 15">
    <name type="scientific">Monilinia laxa</name>
    <name type="common">Brown rot fungus</name>
    <name type="synonym">Sclerotinia laxa</name>
    <dbReference type="NCBI Taxonomy" id="61186"/>
    <lineage>
        <taxon>Eukaryota</taxon>
        <taxon>Fungi</taxon>
        <taxon>Dikarya</taxon>
        <taxon>Ascomycota</taxon>
        <taxon>Pezizomycotina</taxon>
        <taxon>Leotiomycetes</taxon>
        <taxon>Helotiales</taxon>
        <taxon>Sclerotiniaceae</taxon>
        <taxon>Monilinia</taxon>
    </lineage>
</organism>
<dbReference type="PANTHER" id="PTHR16515">
    <property type="entry name" value="PR DOMAIN ZINC FINGER PROTEIN"/>
    <property type="match status" value="1"/>
</dbReference>
<dbReference type="SUPFAM" id="SSF57667">
    <property type="entry name" value="beta-beta-alpha zinc fingers"/>
    <property type="match status" value="1"/>
</dbReference>
<evidence type="ECO:0000256" key="10">
    <source>
        <dbReference type="PROSITE-ProRule" id="PRU00042"/>
    </source>
</evidence>
<feature type="region of interest" description="Disordered" evidence="11">
    <location>
        <begin position="184"/>
        <end position="205"/>
    </location>
</feature>
<dbReference type="Pfam" id="PF00096">
    <property type="entry name" value="zf-C2H2"/>
    <property type="match status" value="2"/>
</dbReference>
<evidence type="ECO:0000256" key="11">
    <source>
        <dbReference type="SAM" id="MobiDB-lite"/>
    </source>
</evidence>
<evidence type="ECO:0000259" key="13">
    <source>
        <dbReference type="PROSITE" id="PS50157"/>
    </source>
</evidence>
<keyword evidence="8" id="KW-0804">Transcription</keyword>
<dbReference type="Proteomes" id="UP000326757">
    <property type="component" value="Unassembled WGS sequence"/>
</dbReference>
<keyword evidence="4 10" id="KW-0863">Zinc-finger</keyword>
<evidence type="ECO:0000256" key="5">
    <source>
        <dbReference type="ARBA" id="ARBA00022833"/>
    </source>
</evidence>
<reference evidence="14 15" key="1">
    <citation type="submission" date="2019-06" db="EMBL/GenBank/DDBJ databases">
        <title>Genome Sequence of the Brown Rot Fungal Pathogen Monilinia laxa.</title>
        <authorList>
            <person name="De Miccolis Angelini R.M."/>
            <person name="Landi L."/>
            <person name="Abate D."/>
            <person name="Pollastro S."/>
            <person name="Romanazzi G."/>
            <person name="Faretra F."/>
        </authorList>
    </citation>
    <scope>NUCLEOTIDE SEQUENCE [LARGE SCALE GENOMIC DNA]</scope>
    <source>
        <strain evidence="14 15">Mlax316</strain>
    </source>
</reference>
<dbReference type="GO" id="GO:0008270">
    <property type="term" value="F:zinc ion binding"/>
    <property type="evidence" value="ECO:0007669"/>
    <property type="project" value="UniProtKB-KW"/>
</dbReference>
<comment type="subcellular location">
    <subcellularLocation>
        <location evidence="1">Nucleus</location>
    </subcellularLocation>
</comment>
<feature type="compositionally biased region" description="Low complexity" evidence="11">
    <location>
        <begin position="189"/>
        <end position="204"/>
    </location>
</feature>
<feature type="transmembrane region" description="Helical" evidence="12">
    <location>
        <begin position="41"/>
        <end position="59"/>
    </location>
</feature>
<keyword evidence="5" id="KW-0862">Zinc</keyword>
<feature type="compositionally biased region" description="Low complexity" evidence="11">
    <location>
        <begin position="578"/>
        <end position="594"/>
    </location>
</feature>
<dbReference type="GO" id="GO:0010468">
    <property type="term" value="P:regulation of gene expression"/>
    <property type="evidence" value="ECO:0007669"/>
    <property type="project" value="TreeGrafter"/>
</dbReference>
<keyword evidence="12" id="KW-0812">Transmembrane</keyword>
<dbReference type="PROSITE" id="PS00028">
    <property type="entry name" value="ZINC_FINGER_C2H2_1"/>
    <property type="match status" value="2"/>
</dbReference>
<evidence type="ECO:0000256" key="9">
    <source>
        <dbReference type="ARBA" id="ARBA00023242"/>
    </source>
</evidence>
<keyword evidence="6" id="KW-0805">Transcription regulation</keyword>
<feature type="domain" description="C2H2-type" evidence="13">
    <location>
        <begin position="650"/>
        <end position="672"/>
    </location>
</feature>
<dbReference type="PROSITE" id="PS50157">
    <property type="entry name" value="ZINC_FINGER_C2H2_2"/>
    <property type="match status" value="2"/>
</dbReference>
<dbReference type="GO" id="GO:0003677">
    <property type="term" value="F:DNA binding"/>
    <property type="evidence" value="ECO:0007669"/>
    <property type="project" value="UniProtKB-KW"/>
</dbReference>
<dbReference type="EMBL" id="VIGI01000003">
    <property type="protein sequence ID" value="KAB8302618.1"/>
    <property type="molecule type" value="Genomic_DNA"/>
</dbReference>
<keyword evidence="3" id="KW-0677">Repeat</keyword>
<keyword evidence="12" id="KW-0472">Membrane</keyword>
<evidence type="ECO:0000313" key="14">
    <source>
        <dbReference type="EMBL" id="KAB8302618.1"/>
    </source>
</evidence>
<evidence type="ECO:0000256" key="1">
    <source>
        <dbReference type="ARBA" id="ARBA00004123"/>
    </source>
</evidence>
<dbReference type="InterPro" id="IPR036236">
    <property type="entry name" value="Znf_C2H2_sf"/>
</dbReference>
<evidence type="ECO:0000256" key="4">
    <source>
        <dbReference type="ARBA" id="ARBA00022771"/>
    </source>
</evidence>
<dbReference type="FunFam" id="3.30.160.60:FF:000141">
    <property type="entry name" value="C2H2 zinc finger protein"/>
    <property type="match status" value="1"/>
</dbReference>
<keyword evidence="7" id="KW-0238">DNA-binding</keyword>
<keyword evidence="12" id="KW-1133">Transmembrane helix</keyword>
<feature type="transmembrane region" description="Helical" evidence="12">
    <location>
        <begin position="80"/>
        <end position="97"/>
    </location>
</feature>